<dbReference type="OrthoDB" id="92887at2"/>
<dbReference type="STRING" id="1133569.FD21_GL000871"/>
<accession>A0A0R2CJX3</accession>
<keyword evidence="1" id="KW-1133">Transmembrane helix</keyword>
<feature type="transmembrane region" description="Helical" evidence="1">
    <location>
        <begin position="155"/>
        <end position="173"/>
    </location>
</feature>
<dbReference type="eggNOG" id="COG0619">
    <property type="taxonomic scope" value="Bacteria"/>
</dbReference>
<sequence length="225" mass="25286">MAKKRGLNASVMTVIMLGIGLPLSFSLSVTLNLVICSLALIYLIYCRVSLKTTLLVLLAALPLAFGSWWSFLIFGTGDQWHSAWIYGSRVYAYLLLGMTVTMNCRVKDLLLSLHLHLKLPATFAYGLLAAFNLLARIRQQYHQIQASAMMRGQVYHLWQPGLYLRIIIIALNWSGDLAAAMTSQGFTEGAKRTISFVDPLPRWQWLLTAGLIISYCWAAFVIQPW</sequence>
<reference evidence="2 3" key="1">
    <citation type="journal article" date="2015" name="Genome Announc.">
        <title>Expanding the biotechnology potential of lactobacilli through comparative genomics of 213 strains and associated genera.</title>
        <authorList>
            <person name="Sun Z."/>
            <person name="Harris H.M."/>
            <person name="McCann A."/>
            <person name="Guo C."/>
            <person name="Argimon S."/>
            <person name="Zhang W."/>
            <person name="Yang X."/>
            <person name="Jeffery I.B."/>
            <person name="Cooney J.C."/>
            <person name="Kagawa T.F."/>
            <person name="Liu W."/>
            <person name="Song Y."/>
            <person name="Salvetti E."/>
            <person name="Wrobel A."/>
            <person name="Rasinkangas P."/>
            <person name="Parkhill J."/>
            <person name="Rea M.C."/>
            <person name="O'Sullivan O."/>
            <person name="Ritari J."/>
            <person name="Douillard F.P."/>
            <person name="Paul Ross R."/>
            <person name="Yang R."/>
            <person name="Briner A.E."/>
            <person name="Felis G.E."/>
            <person name="de Vos W.M."/>
            <person name="Barrangou R."/>
            <person name="Klaenhammer T.R."/>
            <person name="Caufield P.W."/>
            <person name="Cui Y."/>
            <person name="Zhang H."/>
            <person name="O'Toole P.W."/>
        </authorList>
    </citation>
    <scope>NUCLEOTIDE SEQUENCE [LARGE SCALE GENOMIC DNA]</scope>
    <source>
        <strain evidence="2 3">DSM 20605</strain>
    </source>
</reference>
<dbReference type="AlphaFoldDB" id="A0A0R2CJX3"/>
<feature type="transmembrane region" description="Helical" evidence="1">
    <location>
        <begin position="55"/>
        <end position="74"/>
    </location>
</feature>
<feature type="transmembrane region" description="Helical" evidence="1">
    <location>
        <begin position="203"/>
        <end position="222"/>
    </location>
</feature>
<proteinExistence type="predicted"/>
<feature type="transmembrane region" description="Helical" evidence="1">
    <location>
        <begin position="115"/>
        <end position="134"/>
    </location>
</feature>
<evidence type="ECO:0000256" key="1">
    <source>
        <dbReference type="SAM" id="Phobius"/>
    </source>
</evidence>
<keyword evidence="1" id="KW-0472">Membrane</keyword>
<protein>
    <submittedName>
        <fullName evidence="2">ABC transporter permease</fullName>
    </submittedName>
</protein>
<dbReference type="Proteomes" id="UP000051576">
    <property type="component" value="Unassembled WGS sequence"/>
</dbReference>
<gene>
    <name evidence="2" type="ORF">FD21_GL000871</name>
</gene>
<organism evidence="2 3">
    <name type="scientific">Liquorilactobacillus vini DSM 20605</name>
    <dbReference type="NCBI Taxonomy" id="1133569"/>
    <lineage>
        <taxon>Bacteria</taxon>
        <taxon>Bacillati</taxon>
        <taxon>Bacillota</taxon>
        <taxon>Bacilli</taxon>
        <taxon>Lactobacillales</taxon>
        <taxon>Lactobacillaceae</taxon>
        <taxon>Liquorilactobacillus</taxon>
    </lineage>
</organism>
<dbReference type="PATRIC" id="fig|1133569.4.peg.959"/>
<name>A0A0R2CJX3_9LACO</name>
<evidence type="ECO:0000313" key="3">
    <source>
        <dbReference type="Proteomes" id="UP000051576"/>
    </source>
</evidence>
<comment type="caution">
    <text evidence="2">The sequence shown here is derived from an EMBL/GenBank/DDBJ whole genome shotgun (WGS) entry which is preliminary data.</text>
</comment>
<feature type="transmembrane region" description="Helical" evidence="1">
    <location>
        <begin position="31"/>
        <end position="48"/>
    </location>
</feature>
<evidence type="ECO:0000313" key="2">
    <source>
        <dbReference type="EMBL" id="KRM88731.1"/>
    </source>
</evidence>
<keyword evidence="1" id="KW-0812">Transmembrane</keyword>
<keyword evidence="3" id="KW-1185">Reference proteome</keyword>
<dbReference type="RefSeq" id="WP_010580919.1">
    <property type="nucleotide sequence ID" value="NZ_AHYZ01000135.1"/>
</dbReference>
<dbReference type="EMBL" id="AYYX01000023">
    <property type="protein sequence ID" value="KRM88731.1"/>
    <property type="molecule type" value="Genomic_DNA"/>
</dbReference>